<dbReference type="AlphaFoldDB" id="A0A1D2QU18"/>
<dbReference type="EMBL" id="MDLC01000002">
    <property type="protein sequence ID" value="ODS25077.1"/>
    <property type="molecule type" value="Genomic_DNA"/>
</dbReference>
<evidence type="ECO:0008006" key="3">
    <source>
        <dbReference type="Google" id="ProtNLM"/>
    </source>
</evidence>
<sequence>MMTYKNQPEREMSRRSALANFLLLAALEYFLIKPYEFWHPRIFEAPFYVYLGLQCLLHRVGIKSLAKANYSLNHGEIGIASKYESQLAFDQAYFLPTLLVRDDVSIEEKFSVILEFVEEHGYPVILKSDVGCVGKGICKISSLADLQEKIPLLLGDYIVQKFTPYTYECGIFYIRYRGKPRITGINKKHFPTVIGNGCDTLLSLARSHYRYTHHWNSFLQYLDTNRVPAVGEEVRLSFIGSHTLGCKFTDDIDLLTPELETAIFKVFENQPGFNFGRIDVKSESEEALKAGKFVVIEVNGVASLPTHMFDPKFNILQAYKIFFEHGKYLVKIACEHKEKSMDLLSYREILNRVKANQHMLNQVHHQLKDLG</sequence>
<accession>A0A1D2QU18</accession>
<evidence type="ECO:0000313" key="1">
    <source>
        <dbReference type="EMBL" id="ODS25077.1"/>
    </source>
</evidence>
<reference evidence="1 2" key="1">
    <citation type="journal article" date="2016" name="Appl. Environ. Microbiol.">
        <title>Lack of Overt Genome Reduction in the Bryostatin-Producing Bryozoan Symbiont "Candidatus Endobugula sertula".</title>
        <authorList>
            <person name="Miller I.J."/>
            <person name="Vanee N."/>
            <person name="Fong S.S."/>
            <person name="Lim-Fong G.E."/>
            <person name="Kwan J.C."/>
        </authorList>
    </citation>
    <scope>NUCLEOTIDE SEQUENCE [LARGE SCALE GENOMIC DNA]</scope>
    <source>
        <strain evidence="1">AB1-4</strain>
    </source>
</reference>
<name>A0A1D2QU18_9GAMM</name>
<organism evidence="1 2">
    <name type="scientific">Candidatus Endobugula sertula</name>
    <name type="common">Bugula neritina bacterial symbiont</name>
    <dbReference type="NCBI Taxonomy" id="62101"/>
    <lineage>
        <taxon>Bacteria</taxon>
        <taxon>Pseudomonadati</taxon>
        <taxon>Pseudomonadota</taxon>
        <taxon>Gammaproteobacteria</taxon>
        <taxon>Cellvibrionales</taxon>
        <taxon>Cellvibrionaceae</taxon>
        <taxon>Candidatus Endobugula</taxon>
    </lineage>
</organism>
<comment type="caution">
    <text evidence="1">The sequence shown here is derived from an EMBL/GenBank/DDBJ whole genome shotgun (WGS) entry which is preliminary data.</text>
</comment>
<dbReference type="SUPFAM" id="SSF56059">
    <property type="entry name" value="Glutathione synthetase ATP-binding domain-like"/>
    <property type="match status" value="1"/>
</dbReference>
<proteinExistence type="predicted"/>
<dbReference type="Proteomes" id="UP000242502">
    <property type="component" value="Unassembled WGS sequence"/>
</dbReference>
<gene>
    <name evidence="1" type="ORF">AB835_00805</name>
</gene>
<evidence type="ECO:0000313" key="2">
    <source>
        <dbReference type="Proteomes" id="UP000242502"/>
    </source>
</evidence>
<dbReference type="STRING" id="62101.AB835_00805"/>
<protein>
    <recommendedName>
        <fullName evidence="3">ATP-grasp domain-containing protein</fullName>
    </recommendedName>
</protein>